<organism evidence="1 2">
    <name type="scientific">Uncinula necator</name>
    <name type="common">Grape powdery mildew</name>
    <dbReference type="NCBI Taxonomy" id="52586"/>
    <lineage>
        <taxon>Eukaryota</taxon>
        <taxon>Fungi</taxon>
        <taxon>Dikarya</taxon>
        <taxon>Ascomycota</taxon>
        <taxon>Pezizomycotina</taxon>
        <taxon>Leotiomycetes</taxon>
        <taxon>Erysiphales</taxon>
        <taxon>Erysiphaceae</taxon>
        <taxon>Erysiphe</taxon>
    </lineage>
</organism>
<name>A0A0B1P8U4_UNCNE</name>
<dbReference type="Proteomes" id="UP000030854">
    <property type="component" value="Unassembled WGS sequence"/>
</dbReference>
<gene>
    <name evidence="1" type="ORF">EV44_g2970</name>
</gene>
<protein>
    <submittedName>
        <fullName evidence="1">Uncharacterized protein</fullName>
    </submittedName>
</protein>
<proteinExistence type="predicted"/>
<comment type="caution">
    <text evidence="1">The sequence shown here is derived from an EMBL/GenBank/DDBJ whole genome shotgun (WGS) entry which is preliminary data.</text>
</comment>
<dbReference type="HOGENOM" id="CLU_177979_0_0_1"/>
<dbReference type="EMBL" id="JNVN01000516">
    <property type="protein sequence ID" value="KHJ35127.1"/>
    <property type="molecule type" value="Genomic_DNA"/>
</dbReference>
<reference evidence="1 2" key="1">
    <citation type="journal article" date="2014" name="BMC Genomics">
        <title>Adaptive genomic structural variation in the grape powdery mildew pathogen, Erysiphe necator.</title>
        <authorList>
            <person name="Jones L."/>
            <person name="Riaz S."/>
            <person name="Morales-Cruz A."/>
            <person name="Amrine K.C."/>
            <person name="McGuire B."/>
            <person name="Gubler W.D."/>
            <person name="Walker M.A."/>
            <person name="Cantu D."/>
        </authorList>
    </citation>
    <scope>NUCLEOTIDE SEQUENCE [LARGE SCALE GENOMIC DNA]</scope>
    <source>
        <strain evidence="2">c</strain>
    </source>
</reference>
<keyword evidence="2" id="KW-1185">Reference proteome</keyword>
<dbReference type="AlphaFoldDB" id="A0A0B1P8U4"/>
<evidence type="ECO:0000313" key="2">
    <source>
        <dbReference type="Proteomes" id="UP000030854"/>
    </source>
</evidence>
<evidence type="ECO:0000313" key="1">
    <source>
        <dbReference type="EMBL" id="KHJ35127.1"/>
    </source>
</evidence>
<sequence length="104" mass="11752">MPNLTVNKNNSWASRASSGHISVANNFNWRPFTKLTPPQVQSHEDRRVMIRLECDHEARKTEPFFLHQKLQRVLPYPSLVADAIQVPSVIAILALNPAKAAKIL</sequence>
<accession>A0A0B1P8U4</accession>